<sequence>MQLSVHVLVTICFIFLYISEPAEMFPNTLRYENIPLLSIPIAKSFPFFGMNPAPNTPVIDRRLVNIGLLFVCLL</sequence>
<reference evidence="2 3" key="1">
    <citation type="journal article" date="2017" name="Environ. Microbiol.">
        <title>Decay of the glycolytic pathway and adaptation to intranuclear parasitism within Enterocytozoonidae microsporidia.</title>
        <authorList>
            <person name="Wiredu Boakye D."/>
            <person name="Jaroenlak P."/>
            <person name="Prachumwat A."/>
            <person name="Williams T.A."/>
            <person name="Bateman K.S."/>
            <person name="Itsathitphaisarn O."/>
            <person name="Sritunyalucksana K."/>
            <person name="Paszkiewicz K.H."/>
            <person name="Moore K.A."/>
            <person name="Stentiford G.D."/>
            <person name="Williams B.A."/>
        </authorList>
    </citation>
    <scope>NUCLEOTIDE SEQUENCE [LARGE SCALE GENOMIC DNA]</scope>
    <source>
        <strain evidence="2 3">TH1</strain>
    </source>
</reference>
<accession>A0A1W0E412</accession>
<keyword evidence="1" id="KW-0732">Signal</keyword>
<gene>
    <name evidence="2" type="ORF">EHP00_2120</name>
</gene>
<protein>
    <submittedName>
        <fullName evidence="2">Uncharacterized protein</fullName>
    </submittedName>
</protein>
<evidence type="ECO:0000313" key="3">
    <source>
        <dbReference type="Proteomes" id="UP000192758"/>
    </source>
</evidence>
<dbReference type="VEuPathDB" id="MicrosporidiaDB:EHP00_2120"/>
<evidence type="ECO:0000256" key="1">
    <source>
        <dbReference type="SAM" id="SignalP"/>
    </source>
</evidence>
<organism evidence="2 3">
    <name type="scientific">Ecytonucleospora hepatopenaei</name>
    <dbReference type="NCBI Taxonomy" id="646526"/>
    <lineage>
        <taxon>Eukaryota</taxon>
        <taxon>Fungi</taxon>
        <taxon>Fungi incertae sedis</taxon>
        <taxon>Microsporidia</taxon>
        <taxon>Enterocytozoonidae</taxon>
        <taxon>Ecytonucleospora</taxon>
    </lineage>
</organism>
<evidence type="ECO:0000313" key="2">
    <source>
        <dbReference type="EMBL" id="OQS53966.1"/>
    </source>
</evidence>
<dbReference type="Proteomes" id="UP000192758">
    <property type="component" value="Unassembled WGS sequence"/>
</dbReference>
<feature type="chain" id="PRO_5012303220" evidence="1">
    <location>
        <begin position="25"/>
        <end position="74"/>
    </location>
</feature>
<dbReference type="EMBL" id="MNPJ01000023">
    <property type="protein sequence ID" value="OQS53966.1"/>
    <property type="molecule type" value="Genomic_DNA"/>
</dbReference>
<proteinExistence type="predicted"/>
<keyword evidence="3" id="KW-1185">Reference proteome</keyword>
<dbReference type="AlphaFoldDB" id="A0A1W0E412"/>
<name>A0A1W0E412_9MICR</name>
<comment type="caution">
    <text evidence="2">The sequence shown here is derived from an EMBL/GenBank/DDBJ whole genome shotgun (WGS) entry which is preliminary data.</text>
</comment>
<feature type="signal peptide" evidence="1">
    <location>
        <begin position="1"/>
        <end position="24"/>
    </location>
</feature>